<dbReference type="GO" id="GO:0003723">
    <property type="term" value="F:RNA binding"/>
    <property type="evidence" value="ECO:0007669"/>
    <property type="project" value="TreeGrafter"/>
</dbReference>
<evidence type="ECO:0000256" key="2">
    <source>
        <dbReference type="ARBA" id="ARBA00022801"/>
    </source>
</evidence>
<dbReference type="Gene3D" id="3.90.228.10">
    <property type="match status" value="1"/>
</dbReference>
<dbReference type="Gene3D" id="1.25.40.20">
    <property type="entry name" value="Ankyrin repeat-containing domain"/>
    <property type="match status" value="1"/>
</dbReference>
<dbReference type="SUPFAM" id="SSF52540">
    <property type="entry name" value="P-loop containing nucleoside triphosphate hydrolases"/>
    <property type="match status" value="1"/>
</dbReference>
<feature type="repeat" description="ANK" evidence="6">
    <location>
        <begin position="241"/>
        <end position="273"/>
    </location>
</feature>
<dbReference type="Pfam" id="PF12796">
    <property type="entry name" value="Ank_2"/>
    <property type="match status" value="1"/>
</dbReference>
<organism evidence="12 14">
    <name type="scientific">Adineta steineri</name>
    <dbReference type="NCBI Taxonomy" id="433720"/>
    <lineage>
        <taxon>Eukaryota</taxon>
        <taxon>Metazoa</taxon>
        <taxon>Spiralia</taxon>
        <taxon>Gnathifera</taxon>
        <taxon>Rotifera</taxon>
        <taxon>Eurotatoria</taxon>
        <taxon>Bdelloidea</taxon>
        <taxon>Adinetida</taxon>
        <taxon>Adinetidae</taxon>
        <taxon>Adineta</taxon>
    </lineage>
</organism>
<dbReference type="PROSITE" id="PS51192">
    <property type="entry name" value="HELICASE_ATP_BIND_1"/>
    <property type="match status" value="1"/>
</dbReference>
<keyword evidence="7" id="KW-0520">NAD</keyword>
<dbReference type="InterPro" id="IPR007502">
    <property type="entry name" value="Helicase-assoc_dom"/>
</dbReference>
<feature type="region of interest" description="Disordered" evidence="8">
    <location>
        <begin position="586"/>
        <end position="614"/>
    </location>
</feature>
<keyword evidence="3" id="KW-0347">Helicase</keyword>
<evidence type="ECO:0000256" key="6">
    <source>
        <dbReference type="PROSITE-ProRule" id="PRU00023"/>
    </source>
</evidence>
<dbReference type="SUPFAM" id="SSF56399">
    <property type="entry name" value="ADP-ribosylation"/>
    <property type="match status" value="1"/>
</dbReference>
<dbReference type="Gene3D" id="3.40.50.300">
    <property type="entry name" value="P-loop containing nucleotide triphosphate hydrolases"/>
    <property type="match status" value="2"/>
</dbReference>
<evidence type="ECO:0000259" key="10">
    <source>
        <dbReference type="PROSITE" id="PS51192"/>
    </source>
</evidence>
<keyword evidence="2" id="KW-0378">Hydrolase</keyword>
<sequence length="2266" mass="257637">MESMDETRVNQCLTSAIKKIDEVLGELKTKRESLSDTNVFNPTTTTQASAAKPNVNVEDPLLDNSVQNNNLNTFTVDNYEKELLDTLTIDIQNLLRDSLPQLSTACSKYIEQHLHQYHYDSDHQVFTEELTANILYSFKHDFNGLLMATKGYPAALKGDLQTVDTFLKRYPLYKDKPGFWGTTLLYSAARNNHVRLVQHLIETLGCSVNAQNESEMSFALINDNDTRVNNPDLLYNPDPKFASTALHAACFNNNLEVVEYLIKKGANYFLRNQLGETPIQNGKHHQAIQDYFKDFLVPSYTTIPNASLPTEPILDCHDRKPYNCIWEYKPVNGDEWEEFTMSEHHTLSAALMLEANKQSFDTTTYLSVRQGTYNVNLLTFLRGGKNQEPNPSKKDSLAWIQCRGSSIANFDIYCVWQLMFIKYDGKQQSKTEARTLDSKTFPSVYDSKFQIKLNSWYTCDLKRNTLLDDAMNSRRRSVNINCNFDSNHDPNNIITCNLYTFTFENDNQTVKGFIRWIPKIIANTTNDQNTIKVLDNFKTINNLNPIPLTTKRLEKLTGSKSATGPSAMITDNDESNATEFINNFLTNENGTDDGDDDDNIYSNASNNSTGTWSLNELQSNDFQSTTEHGEVTSLTTESNSVLDIPSLTNDFIDKQMSQSENISEKIEMSQVSETSNRSEQDDAIKRAKAALESQNEQLKAQIVLLQNEVQEKLNNAAEQSEASSIALNTTMDRLERLQNESQAKMNHENSIREAAKQISTIKYTVPKSNQSVLLKFNLIINTLRELDYPLKEYFKDNVPVMELDDQYDSKIVLKGFPIHHKELKNIFERLENLIKQIQSTEAYYNQRTNRNIQILLRTVHRIHPKSLIHWKPYCNSLVKLINQKYDDYVQQYKTYMNNKLGTLVDICIKDSAPQFRKTIIDSTNDYIKAETFSTDVEILKTNALDEFIHEHISLQQKTTKTIPTKESVLALNKHIDRIKSILKNNADYKGYELKYFYMIVSLLKRLMIFYYCFLTQLPLFNASFDLLSKIENNTVITIETATGSGKSTLLPALLVAEGYDKIIVTQPRRLPCNLISQRVNSMVNDDISGWAVSGAENNVQGNILYLTDGLLKERLLNDENLITLNTKTTKSVIFFMDEVHERSINIDLCLALFARLLKLNPKLKTKMKLIISSATLDASVPSLYRKISGCSLAEFNLTSLSTLYPVTFNRVPNENLLDLVQQLYSQRNRHDQILCFVGSTQDVHENCQLLKKLTKGAIVAYPLIQSQSAIDQQKYIEQGSVFISTTVAETSLTFPCLKYVIDTGVINMPVYSLELERTELQEIKAAESTTKQRLGRLGRTQPGEYYALYNYPSGQQRKYPIPQICQSELVNIEFSLRKSRLKTNLREFQEYLPDKPKQEYIDDAIKQLQRLELIDNASSANFTSLGAAIAKLPDFSSLSMSKAVYAALKRYRCGRDLIVLSSVLSVLNTSAILKSIPAEYKRPEGDFMTLLQVMNTILLVRDAVPAKQFNIDLVCTAKRLSTAAHVIKPALRRYKNLEKAFSLSDELHELARVQSGDWENIAKALLKGFSDKVYASQKILQGKTQQYVKYNINQRTLTTGQQDSLNEASSIAVIDRTSTLRTGNKGAVPASLILARDVRYLTAIRSTAILSFVGQVEAAWLEYTFTRELKLNESEEQRLTDANILQNAITQFAHTQMQINNRKLIFKGTSGNILNAELYVRQQLVTTLNFTLASNQPNSPHYNLTRNLKSVTSMPGDLFGPLRWRWESEHQVKVRTKMNKNTGTIDVTVEGLDSQNELVRNEFMSFLSWLRTCAVIRDPNSGVSPRALKPQVRDQFLDMEKKISNITDPERTSLDMWRSLKGPNATRETRMEVVAWIAVCQFYCRLEGGFVRDWVVGNYSSKPNNLPLNQWVQKPASGVPILNKDLVPSDLDCHLPQSKIFDIEGFLDALHSYGITATPWRQDWRYVLLIDEDAKTGPFTMDLIEPHIALTHDRIDFDVSNLSLERGYTKDLGMRVDIASGLYPIQLETIVENIRNKNFQVLRPIDGENGPNTSGTVADRIRKMVSRGWTQVGTPFSFIPDPPKTYNAVLVPYPSSTLLYQNIVTEIRKIPGANVISIEQIKNPDIEALYEYMKRTISKECPGNDPRERELFHGTGGEAIQGIIDRGFDDRFFATSGAWGRGAYFADDPRKSNGYAPSDPNTGRRIIFYNKVLLGNESEQTQTNNTLSTAPQNHHSVHGTGFQYHEYIVYRYGQALPYLKITYTAP</sequence>
<accession>A0A814A863</accession>
<dbReference type="Proteomes" id="UP000663845">
    <property type="component" value="Unassembled WGS sequence"/>
</dbReference>
<dbReference type="EC" id="2.4.2.-" evidence="7"/>
<comment type="caution">
    <text evidence="12">The sequence shown here is derived from an EMBL/GenBank/DDBJ whole genome shotgun (WGS) entry which is preliminary data.</text>
</comment>
<name>A0A814A863_9BILA</name>
<evidence type="ECO:0000256" key="3">
    <source>
        <dbReference type="ARBA" id="ARBA00022806"/>
    </source>
</evidence>
<dbReference type="InterPro" id="IPR014001">
    <property type="entry name" value="Helicase_ATP-bd"/>
</dbReference>
<evidence type="ECO:0000256" key="5">
    <source>
        <dbReference type="ARBA" id="ARBA00038040"/>
    </source>
</evidence>
<evidence type="ECO:0000256" key="8">
    <source>
        <dbReference type="SAM" id="MobiDB-lite"/>
    </source>
</evidence>
<feature type="domain" description="Helicase C-terminal" evidence="11">
    <location>
        <begin position="1215"/>
        <end position="1380"/>
    </location>
</feature>
<dbReference type="PROSITE" id="PS50297">
    <property type="entry name" value="ANK_REP_REGION"/>
    <property type="match status" value="1"/>
</dbReference>
<dbReference type="EMBL" id="CAJNOG010000082">
    <property type="protein sequence ID" value="CAF0910485.1"/>
    <property type="molecule type" value="Genomic_DNA"/>
</dbReference>
<protein>
    <recommendedName>
        <fullName evidence="7">Poly [ADP-ribose] polymerase</fullName>
        <shortName evidence="7">PARP</shortName>
        <ecNumber evidence="7">2.4.2.-</ecNumber>
    </recommendedName>
</protein>
<evidence type="ECO:0000256" key="4">
    <source>
        <dbReference type="ARBA" id="ARBA00022840"/>
    </source>
</evidence>
<dbReference type="GO" id="GO:0016787">
    <property type="term" value="F:hydrolase activity"/>
    <property type="evidence" value="ECO:0007669"/>
    <property type="project" value="UniProtKB-KW"/>
</dbReference>
<evidence type="ECO:0000313" key="12">
    <source>
        <dbReference type="EMBL" id="CAF0910485.1"/>
    </source>
</evidence>
<evidence type="ECO:0000259" key="11">
    <source>
        <dbReference type="PROSITE" id="PS51194"/>
    </source>
</evidence>
<dbReference type="PROSITE" id="PS51194">
    <property type="entry name" value="HELICASE_CTER"/>
    <property type="match status" value="1"/>
</dbReference>
<dbReference type="SMART" id="SM00847">
    <property type="entry name" value="HA2"/>
    <property type="match status" value="1"/>
</dbReference>
<keyword evidence="7" id="KW-0808">Transferase</keyword>
<dbReference type="InterPro" id="IPR027417">
    <property type="entry name" value="P-loop_NTPase"/>
</dbReference>
<evidence type="ECO:0000259" key="9">
    <source>
        <dbReference type="PROSITE" id="PS51059"/>
    </source>
</evidence>
<comment type="similarity">
    <text evidence="5">Belongs to the DEAD box helicase family. DEAH subfamily. PRP16 sub-subfamily.</text>
</comment>
<keyword evidence="6" id="KW-0040">ANK repeat</keyword>
<feature type="compositionally biased region" description="Polar residues" evidence="8">
    <location>
        <begin position="600"/>
        <end position="614"/>
    </location>
</feature>
<keyword evidence="4" id="KW-0067">ATP-binding</keyword>
<dbReference type="PANTHER" id="PTHR18934">
    <property type="entry name" value="ATP-DEPENDENT RNA HELICASE"/>
    <property type="match status" value="1"/>
</dbReference>
<gene>
    <name evidence="12" type="ORF">JYZ213_LOCUS11052</name>
    <name evidence="13" type="ORF">OXD698_LOCUS15199</name>
</gene>
<dbReference type="PANTHER" id="PTHR18934:SF91">
    <property type="entry name" value="PRE-MRNA-SPLICING FACTOR ATP-DEPENDENT RNA HELICASE PRP16"/>
    <property type="match status" value="1"/>
</dbReference>
<dbReference type="SUPFAM" id="SSF48403">
    <property type="entry name" value="Ankyrin repeat"/>
    <property type="match status" value="1"/>
</dbReference>
<dbReference type="InterPro" id="IPR012317">
    <property type="entry name" value="Poly(ADP-ribose)pol_cat_dom"/>
</dbReference>
<keyword evidence="1" id="KW-0547">Nucleotide-binding</keyword>
<evidence type="ECO:0000256" key="1">
    <source>
        <dbReference type="ARBA" id="ARBA00022741"/>
    </source>
</evidence>
<dbReference type="SMART" id="SM00248">
    <property type="entry name" value="ANK"/>
    <property type="match status" value="2"/>
</dbReference>
<feature type="compositionally biased region" description="Acidic residues" evidence="8">
    <location>
        <begin position="590"/>
        <end position="599"/>
    </location>
</feature>
<dbReference type="Gene3D" id="1.20.120.1080">
    <property type="match status" value="1"/>
</dbReference>
<dbReference type="SMART" id="SM00487">
    <property type="entry name" value="DEXDc"/>
    <property type="match status" value="1"/>
</dbReference>
<feature type="domain" description="Helicase ATP-binding" evidence="10">
    <location>
        <begin position="1027"/>
        <end position="1187"/>
    </location>
</feature>
<dbReference type="InterPro" id="IPR001650">
    <property type="entry name" value="Helicase_C-like"/>
</dbReference>
<dbReference type="Pfam" id="PF00644">
    <property type="entry name" value="PARP"/>
    <property type="match status" value="1"/>
</dbReference>
<evidence type="ECO:0000313" key="13">
    <source>
        <dbReference type="EMBL" id="CAF3746483.1"/>
    </source>
</evidence>
<dbReference type="GO" id="GO:0003950">
    <property type="term" value="F:NAD+ poly-ADP-ribosyltransferase activity"/>
    <property type="evidence" value="ECO:0007669"/>
    <property type="project" value="UniProtKB-UniRule"/>
</dbReference>
<reference evidence="12" key="1">
    <citation type="submission" date="2021-02" db="EMBL/GenBank/DDBJ databases">
        <authorList>
            <person name="Nowell W R."/>
        </authorList>
    </citation>
    <scope>NUCLEOTIDE SEQUENCE</scope>
</reference>
<keyword evidence="7" id="KW-0328">Glycosyltransferase</keyword>
<evidence type="ECO:0000256" key="7">
    <source>
        <dbReference type="RuleBase" id="RU362114"/>
    </source>
</evidence>
<dbReference type="CDD" id="cd17917">
    <property type="entry name" value="DEXHc_RHA-like"/>
    <property type="match status" value="1"/>
</dbReference>
<proteinExistence type="inferred from homology"/>
<dbReference type="PROSITE" id="PS51059">
    <property type="entry name" value="PARP_CATALYTIC"/>
    <property type="match status" value="1"/>
</dbReference>
<evidence type="ECO:0000313" key="14">
    <source>
        <dbReference type="Proteomes" id="UP000663845"/>
    </source>
</evidence>
<dbReference type="Pfam" id="PF00271">
    <property type="entry name" value="Helicase_C"/>
    <property type="match status" value="1"/>
</dbReference>
<dbReference type="EMBL" id="CAJOAZ010000991">
    <property type="protein sequence ID" value="CAF3746483.1"/>
    <property type="molecule type" value="Genomic_DNA"/>
</dbReference>
<dbReference type="Proteomes" id="UP000663844">
    <property type="component" value="Unassembled WGS sequence"/>
</dbReference>
<feature type="domain" description="PARP catalytic" evidence="9">
    <location>
        <begin position="2074"/>
        <end position="2266"/>
    </location>
</feature>
<feature type="region of interest" description="Disordered" evidence="8">
    <location>
        <begin position="662"/>
        <end position="683"/>
    </location>
</feature>
<dbReference type="GO" id="GO:0005524">
    <property type="term" value="F:ATP binding"/>
    <property type="evidence" value="ECO:0007669"/>
    <property type="project" value="UniProtKB-KW"/>
</dbReference>
<dbReference type="GO" id="GO:0004386">
    <property type="term" value="F:helicase activity"/>
    <property type="evidence" value="ECO:0007669"/>
    <property type="project" value="UniProtKB-KW"/>
</dbReference>
<dbReference type="InterPro" id="IPR002110">
    <property type="entry name" value="Ankyrin_rpt"/>
</dbReference>
<dbReference type="InterPro" id="IPR036770">
    <property type="entry name" value="Ankyrin_rpt-contain_sf"/>
</dbReference>
<dbReference type="PROSITE" id="PS50088">
    <property type="entry name" value="ANK_REPEAT"/>
    <property type="match status" value="1"/>
</dbReference>